<evidence type="ECO:0000256" key="5">
    <source>
        <dbReference type="ARBA" id="ARBA00022737"/>
    </source>
</evidence>
<dbReference type="Proteomes" id="UP000007306">
    <property type="component" value="Chromosome 11"/>
</dbReference>
<proteinExistence type="predicted"/>
<keyword evidence="5" id="KW-0677">Repeat</keyword>
<dbReference type="PANTHER" id="PTHR47988">
    <property type="entry name" value="SOMATIC EMBRYOGENESIS RECEPTOR KINASE 1"/>
    <property type="match status" value="1"/>
</dbReference>
<dbReference type="HOGENOM" id="CLU_000288_18_9_1"/>
<keyword evidence="10" id="KW-1185">Reference proteome</keyword>
<dbReference type="SUPFAM" id="SSF52058">
    <property type="entry name" value="L domain-like"/>
    <property type="match status" value="1"/>
</dbReference>
<dbReference type="FunFam" id="3.80.10.10:FF:000129">
    <property type="entry name" value="Leucine-rich repeat receptor-like kinase"/>
    <property type="match status" value="1"/>
</dbReference>
<evidence type="ECO:0000256" key="6">
    <source>
        <dbReference type="ARBA" id="ARBA00022989"/>
    </source>
</evidence>
<keyword evidence="6" id="KW-1133">Transmembrane helix</keyword>
<evidence type="ECO:0000256" key="1">
    <source>
        <dbReference type="ARBA" id="ARBA00004167"/>
    </source>
</evidence>
<dbReference type="AlphaFoldDB" id="I1R1J5"/>
<protein>
    <recommendedName>
        <fullName evidence="8">Leucine-rich repeat-containing N-terminal plant-type domain-containing protein</fullName>
    </recommendedName>
</protein>
<dbReference type="InterPro" id="IPR032675">
    <property type="entry name" value="LRR_dom_sf"/>
</dbReference>
<evidence type="ECO:0000256" key="2">
    <source>
        <dbReference type="ARBA" id="ARBA00022614"/>
    </source>
</evidence>
<keyword evidence="2" id="KW-0433">Leucine-rich repeat</keyword>
<keyword evidence="7" id="KW-0472">Membrane</keyword>
<name>I1R1J5_ORYGL</name>
<dbReference type="GO" id="GO:0016020">
    <property type="term" value="C:membrane"/>
    <property type="evidence" value="ECO:0007669"/>
    <property type="project" value="UniProtKB-SubCell"/>
</dbReference>
<accession>I1R1J5</accession>
<dbReference type="Pfam" id="PF00560">
    <property type="entry name" value="LRR_1"/>
    <property type="match status" value="2"/>
</dbReference>
<dbReference type="InterPro" id="IPR001611">
    <property type="entry name" value="Leu-rich_rpt"/>
</dbReference>
<dbReference type="Gene3D" id="3.80.10.10">
    <property type="entry name" value="Ribonuclease Inhibitor"/>
    <property type="match status" value="1"/>
</dbReference>
<keyword evidence="3" id="KW-0812">Transmembrane</keyword>
<keyword evidence="4" id="KW-0732">Signal</keyword>
<reference evidence="9 10" key="2">
    <citation type="submission" date="2018-04" db="EMBL/GenBank/DDBJ databases">
        <title>OglaRS2 (Oryza glaberrima Reference Sequence Version 2).</title>
        <authorList>
            <person name="Zhang J."/>
            <person name="Kudrna D."/>
            <person name="Lee S."/>
            <person name="Talag J."/>
            <person name="Rajasekar S."/>
            <person name="Wing R.A."/>
        </authorList>
    </citation>
    <scope>NUCLEOTIDE SEQUENCE [LARGE SCALE GENOMIC DNA]</scope>
    <source>
        <strain evidence="9 10">cv. IRGC 96717</strain>
    </source>
</reference>
<sequence length="116" mass="12296">IALYEIRTMLNDSRGVLNGWNNNQVSPCYFPSISCNQDQKVISITLISSGLSGFLSPSIAKLLYLQQLLLDGNSITGGLPQELGSLSSLTTLKLGGNSLSGSIPDSLGLLSKLQIL</sequence>
<evidence type="ECO:0000256" key="4">
    <source>
        <dbReference type="ARBA" id="ARBA00022729"/>
    </source>
</evidence>
<dbReference type="Gramene" id="ORGLA11G0163700.1">
    <property type="protein sequence ID" value="ORGLA11G0163700.1"/>
    <property type="gene ID" value="ORGLA11G0163700"/>
</dbReference>
<dbReference type="EnsemblPlants" id="ORGLA11G0163700.1">
    <property type="protein sequence ID" value="ORGLA11G0163700.1"/>
    <property type="gene ID" value="ORGLA11G0163700"/>
</dbReference>
<organism evidence="9 10">
    <name type="scientific">Oryza glaberrima</name>
    <name type="common">African rice</name>
    <dbReference type="NCBI Taxonomy" id="4538"/>
    <lineage>
        <taxon>Eukaryota</taxon>
        <taxon>Viridiplantae</taxon>
        <taxon>Streptophyta</taxon>
        <taxon>Embryophyta</taxon>
        <taxon>Tracheophyta</taxon>
        <taxon>Spermatophyta</taxon>
        <taxon>Magnoliopsida</taxon>
        <taxon>Liliopsida</taxon>
        <taxon>Poales</taxon>
        <taxon>Poaceae</taxon>
        <taxon>BOP clade</taxon>
        <taxon>Oryzoideae</taxon>
        <taxon>Oryzeae</taxon>
        <taxon>Oryzinae</taxon>
        <taxon>Oryza</taxon>
    </lineage>
</organism>
<comment type="subcellular location">
    <subcellularLocation>
        <location evidence="1">Membrane</location>
        <topology evidence="1">Single-pass membrane protein</topology>
    </subcellularLocation>
</comment>
<dbReference type="Pfam" id="PF08263">
    <property type="entry name" value="LRRNT_2"/>
    <property type="match status" value="1"/>
</dbReference>
<evidence type="ECO:0000256" key="7">
    <source>
        <dbReference type="ARBA" id="ARBA00023136"/>
    </source>
</evidence>
<reference evidence="9" key="1">
    <citation type="submission" date="2015-06" db="UniProtKB">
        <authorList>
            <consortium name="EnsemblPlants"/>
        </authorList>
    </citation>
    <scope>IDENTIFICATION</scope>
</reference>
<dbReference type="InterPro" id="IPR013210">
    <property type="entry name" value="LRR_N_plant-typ"/>
</dbReference>
<evidence type="ECO:0000259" key="8">
    <source>
        <dbReference type="Pfam" id="PF08263"/>
    </source>
</evidence>
<dbReference type="STRING" id="4538.I1R1J5"/>
<dbReference type="OMA" id="INHLTCA"/>
<feature type="domain" description="Leucine-rich repeat-containing N-terminal plant-type" evidence="8">
    <location>
        <begin position="2"/>
        <end position="36"/>
    </location>
</feature>
<evidence type="ECO:0000313" key="10">
    <source>
        <dbReference type="Proteomes" id="UP000007306"/>
    </source>
</evidence>
<evidence type="ECO:0000313" key="9">
    <source>
        <dbReference type="EnsemblPlants" id="ORGLA11G0163700.1"/>
    </source>
</evidence>
<evidence type="ECO:0000256" key="3">
    <source>
        <dbReference type="ARBA" id="ARBA00022692"/>
    </source>
</evidence>
<dbReference type="eggNOG" id="KOG0619">
    <property type="taxonomic scope" value="Eukaryota"/>
</dbReference>